<dbReference type="Proteomes" id="UP000314294">
    <property type="component" value="Unassembled WGS sequence"/>
</dbReference>
<comment type="caution">
    <text evidence="1">The sequence shown here is derived from an EMBL/GenBank/DDBJ whole genome shotgun (WGS) entry which is preliminary data.</text>
</comment>
<name>A0A4Z2IKJ7_9TELE</name>
<reference evidence="1 2" key="1">
    <citation type="submission" date="2019-03" db="EMBL/GenBank/DDBJ databases">
        <title>First draft genome of Liparis tanakae, snailfish: a comprehensive survey of snailfish specific genes.</title>
        <authorList>
            <person name="Kim W."/>
            <person name="Song I."/>
            <person name="Jeong J.-H."/>
            <person name="Kim D."/>
            <person name="Kim S."/>
            <person name="Ryu S."/>
            <person name="Song J.Y."/>
            <person name="Lee S.K."/>
        </authorList>
    </citation>
    <scope>NUCLEOTIDE SEQUENCE [LARGE SCALE GENOMIC DNA]</scope>
    <source>
        <tissue evidence="1">Muscle</tissue>
    </source>
</reference>
<organism evidence="1 2">
    <name type="scientific">Liparis tanakae</name>
    <name type="common">Tanaka's snailfish</name>
    <dbReference type="NCBI Taxonomy" id="230148"/>
    <lineage>
        <taxon>Eukaryota</taxon>
        <taxon>Metazoa</taxon>
        <taxon>Chordata</taxon>
        <taxon>Craniata</taxon>
        <taxon>Vertebrata</taxon>
        <taxon>Euteleostomi</taxon>
        <taxon>Actinopterygii</taxon>
        <taxon>Neopterygii</taxon>
        <taxon>Teleostei</taxon>
        <taxon>Neoteleostei</taxon>
        <taxon>Acanthomorphata</taxon>
        <taxon>Eupercaria</taxon>
        <taxon>Perciformes</taxon>
        <taxon>Cottioidei</taxon>
        <taxon>Cottales</taxon>
        <taxon>Liparidae</taxon>
        <taxon>Liparis</taxon>
    </lineage>
</organism>
<protein>
    <submittedName>
        <fullName evidence="1">Uncharacterized protein</fullName>
    </submittedName>
</protein>
<proteinExistence type="predicted"/>
<accession>A0A4Z2IKJ7</accession>
<sequence>MISEKKERALGFPLKDDHSAPLVPCGQELSSVVELNSGDDVSWGATDVQERMEEEKERCSRISK</sequence>
<dbReference type="AlphaFoldDB" id="A0A4Z2IKJ7"/>
<evidence type="ECO:0000313" key="2">
    <source>
        <dbReference type="Proteomes" id="UP000314294"/>
    </source>
</evidence>
<dbReference type="EMBL" id="SRLO01000080">
    <property type="protein sequence ID" value="TNN77703.1"/>
    <property type="molecule type" value="Genomic_DNA"/>
</dbReference>
<evidence type="ECO:0000313" key="1">
    <source>
        <dbReference type="EMBL" id="TNN77703.1"/>
    </source>
</evidence>
<gene>
    <name evidence="1" type="ORF">EYF80_012001</name>
</gene>
<keyword evidence="2" id="KW-1185">Reference proteome</keyword>